<dbReference type="PANTHER" id="PTHR23528">
    <property type="match status" value="1"/>
</dbReference>
<dbReference type="Gene3D" id="1.20.1250.20">
    <property type="entry name" value="MFS general substrate transporter like domains"/>
    <property type="match status" value="2"/>
</dbReference>
<evidence type="ECO:0000313" key="6">
    <source>
        <dbReference type="EMBL" id="SHN52459.1"/>
    </source>
</evidence>
<evidence type="ECO:0000256" key="1">
    <source>
        <dbReference type="ARBA" id="ARBA00022692"/>
    </source>
</evidence>
<gene>
    <name evidence="6" type="ORF">SAMN02745193_00788</name>
</gene>
<feature type="transmembrane region" description="Helical" evidence="4">
    <location>
        <begin position="110"/>
        <end position="132"/>
    </location>
</feature>
<feature type="transmembrane region" description="Helical" evidence="4">
    <location>
        <begin position="144"/>
        <end position="168"/>
    </location>
</feature>
<feature type="transmembrane region" description="Helical" evidence="4">
    <location>
        <begin position="52"/>
        <end position="73"/>
    </location>
</feature>
<dbReference type="CDD" id="cd06174">
    <property type="entry name" value="MFS"/>
    <property type="match status" value="1"/>
</dbReference>
<feature type="transmembrane region" description="Helical" evidence="4">
    <location>
        <begin position="349"/>
        <end position="369"/>
    </location>
</feature>
<dbReference type="SUPFAM" id="SSF103473">
    <property type="entry name" value="MFS general substrate transporter"/>
    <property type="match status" value="1"/>
</dbReference>
<feature type="transmembrane region" description="Helical" evidence="4">
    <location>
        <begin position="15"/>
        <end position="40"/>
    </location>
</feature>
<dbReference type="Pfam" id="PF07690">
    <property type="entry name" value="MFS_1"/>
    <property type="match status" value="1"/>
</dbReference>
<keyword evidence="1 4" id="KW-0812">Transmembrane</keyword>
<dbReference type="AlphaFoldDB" id="A0A1M7S1F3"/>
<dbReference type="GO" id="GO:0022857">
    <property type="term" value="F:transmembrane transporter activity"/>
    <property type="evidence" value="ECO:0007669"/>
    <property type="project" value="InterPro"/>
</dbReference>
<keyword evidence="3 4" id="KW-0472">Membrane</keyword>
<dbReference type="PROSITE" id="PS50850">
    <property type="entry name" value="MFS"/>
    <property type="match status" value="1"/>
</dbReference>
<feature type="transmembrane region" description="Helical" evidence="4">
    <location>
        <begin position="223"/>
        <end position="244"/>
    </location>
</feature>
<reference evidence="7" key="1">
    <citation type="submission" date="2016-12" db="EMBL/GenBank/DDBJ databases">
        <authorList>
            <person name="Varghese N."/>
            <person name="Submissions S."/>
        </authorList>
    </citation>
    <scope>NUCLEOTIDE SEQUENCE [LARGE SCALE GENOMIC DNA]</scope>
    <source>
        <strain evidence="7">DSM 11032</strain>
    </source>
</reference>
<dbReference type="InterPro" id="IPR011701">
    <property type="entry name" value="MFS"/>
</dbReference>
<keyword evidence="2 4" id="KW-1133">Transmembrane helix</keyword>
<evidence type="ECO:0000313" key="7">
    <source>
        <dbReference type="Proteomes" id="UP000184391"/>
    </source>
</evidence>
<name>A0A1M7S1F3_9SPHN</name>
<feature type="transmembrane region" description="Helical" evidence="4">
    <location>
        <begin position="375"/>
        <end position="396"/>
    </location>
</feature>
<evidence type="ECO:0000256" key="3">
    <source>
        <dbReference type="ARBA" id="ARBA00023136"/>
    </source>
</evidence>
<protein>
    <submittedName>
        <fullName evidence="6">Predicted arabinose efflux permease, MFS family</fullName>
    </submittedName>
</protein>
<dbReference type="PANTHER" id="PTHR23528:SF1">
    <property type="entry name" value="MAJOR FACILITATOR SUPERFAMILY (MFS) PROFILE DOMAIN-CONTAINING PROTEIN"/>
    <property type="match status" value="1"/>
</dbReference>
<sequence>MIAPLPPDPQRQPTWFVALFALAAAGGAVAFVPLLTVLLPQRIADLQGGEDVAVLAQVTFFGAVVASLANIAAGMVSDRTGTRRGWILAGLALSSVLLLAAGEARSAGELVLLVMAWQVGLNLMLAPLMAWAGDCFPDSQKGMLGGALALSPALGALAGSLVTYGGLVALEARLWLVAMLVAALVLPAVICGGGRTRPELMRPRPSVRPGALIPSDEAVRRMWLARFLVQVAEGGMFAFLLFWLRSLAPGFSENTAANIFSLVLVCAVPLSLLLGRWSDRHARPILPLAGCALLCSTGMLVMATAGTLAMAIAGYVIFAIAAAIFLSLHASQTLRVLPAPEHRGRDLGLFNLTNTLPAMVMPWLTVLLVPGFGYSALFVLFALLSLASAGLLASFARPVGSPAT</sequence>
<organism evidence="6 7">
    <name type="scientific">Erythrobacter sanguineus</name>
    <dbReference type="NCBI Taxonomy" id="198312"/>
    <lineage>
        <taxon>Bacteria</taxon>
        <taxon>Pseudomonadati</taxon>
        <taxon>Pseudomonadota</taxon>
        <taxon>Alphaproteobacteria</taxon>
        <taxon>Sphingomonadales</taxon>
        <taxon>Erythrobacteraceae</taxon>
        <taxon>Erythrobacter/Porphyrobacter group</taxon>
        <taxon>Erythrobacter</taxon>
    </lineage>
</organism>
<feature type="transmembrane region" description="Helical" evidence="4">
    <location>
        <begin position="174"/>
        <end position="194"/>
    </location>
</feature>
<keyword evidence="7" id="KW-1185">Reference proteome</keyword>
<accession>A0A1M7S1F3</accession>
<feature type="domain" description="Major facilitator superfamily (MFS) profile" evidence="5">
    <location>
        <begin position="14"/>
        <end position="400"/>
    </location>
</feature>
<proteinExistence type="predicted"/>
<feature type="transmembrane region" description="Helical" evidence="4">
    <location>
        <begin position="85"/>
        <end position="104"/>
    </location>
</feature>
<feature type="transmembrane region" description="Helical" evidence="4">
    <location>
        <begin position="308"/>
        <end position="328"/>
    </location>
</feature>
<evidence type="ECO:0000259" key="5">
    <source>
        <dbReference type="PROSITE" id="PS50850"/>
    </source>
</evidence>
<dbReference type="STRING" id="198312.SAMN02745193_00788"/>
<evidence type="ECO:0000256" key="4">
    <source>
        <dbReference type="SAM" id="Phobius"/>
    </source>
</evidence>
<feature type="transmembrane region" description="Helical" evidence="4">
    <location>
        <begin position="256"/>
        <end position="273"/>
    </location>
</feature>
<dbReference type="InterPro" id="IPR036259">
    <property type="entry name" value="MFS_trans_sf"/>
</dbReference>
<dbReference type="EMBL" id="FRDF01000004">
    <property type="protein sequence ID" value="SHN52459.1"/>
    <property type="molecule type" value="Genomic_DNA"/>
</dbReference>
<feature type="transmembrane region" description="Helical" evidence="4">
    <location>
        <begin position="285"/>
        <end position="302"/>
    </location>
</feature>
<dbReference type="RefSeq" id="WP_245790077.1">
    <property type="nucleotide sequence ID" value="NZ_FRDF01000004.1"/>
</dbReference>
<dbReference type="Proteomes" id="UP000184391">
    <property type="component" value="Unassembled WGS sequence"/>
</dbReference>
<evidence type="ECO:0000256" key="2">
    <source>
        <dbReference type="ARBA" id="ARBA00022989"/>
    </source>
</evidence>
<dbReference type="InterPro" id="IPR020846">
    <property type="entry name" value="MFS_dom"/>
</dbReference>